<name>A0ABD3HHT5_9MARC</name>
<evidence type="ECO:0000313" key="4">
    <source>
        <dbReference type="Proteomes" id="UP001633002"/>
    </source>
</evidence>
<feature type="transmembrane region" description="Helical" evidence="2">
    <location>
        <begin position="64"/>
        <end position="83"/>
    </location>
</feature>
<keyword evidence="4" id="KW-1185">Reference proteome</keyword>
<feature type="transmembrane region" description="Helical" evidence="2">
    <location>
        <begin position="103"/>
        <end position="129"/>
    </location>
</feature>
<accession>A0ABD3HHT5</accession>
<evidence type="ECO:0000256" key="2">
    <source>
        <dbReference type="SAM" id="Phobius"/>
    </source>
</evidence>
<keyword evidence="1" id="KW-0175">Coiled coil</keyword>
<feature type="transmembrane region" description="Helical" evidence="2">
    <location>
        <begin position="182"/>
        <end position="204"/>
    </location>
</feature>
<keyword evidence="2" id="KW-0812">Transmembrane</keyword>
<feature type="transmembrane region" description="Helical" evidence="2">
    <location>
        <begin position="224"/>
        <end position="240"/>
    </location>
</feature>
<evidence type="ECO:0008006" key="5">
    <source>
        <dbReference type="Google" id="ProtNLM"/>
    </source>
</evidence>
<gene>
    <name evidence="3" type="ORF">R1sor_004634</name>
</gene>
<evidence type="ECO:0000313" key="3">
    <source>
        <dbReference type="EMBL" id="KAL3690983.1"/>
    </source>
</evidence>
<feature type="coiled-coil region" evidence="1">
    <location>
        <begin position="335"/>
        <end position="362"/>
    </location>
</feature>
<sequence>MDLEKCCSSPDVKNLFTDTDDPPEAVGDWLILSFTLLAVIPFVVANVVVFLYRKRRYFQASGWDLILGSSVMGLIWTSAALVVNQHFRRDRVGFFDYCALWTFWLQLMLGSCGWLSMITLRLHHIYVVVTTKRKPDPWRIWLLYLPLLLSPAFIFCTVATVVNASHHPCGIYKQRCVVSSDAWKLSIFLVLPPIYFSIFIFVVVRGKNQTDFLFQSQCQQAKESAAMAFVVYLLTGTTYWTNRQNNVEGRCFLTFCVCSVVFLSFWVQIGLPVYLCLFKRAAAMDKYEEELKSRGALCLQPRVLFVSGSTEITDENEIMSESFTFDGQEAILLAVADAQAKNRDLKMKRESLQRRISHLKAEIEEVKTPAVPYSQSLVTVRQVEKVLPDAVTRHLSLELRSSPRNSV</sequence>
<evidence type="ECO:0000256" key="1">
    <source>
        <dbReference type="SAM" id="Coils"/>
    </source>
</evidence>
<proteinExistence type="predicted"/>
<reference evidence="3 4" key="1">
    <citation type="submission" date="2024-09" db="EMBL/GenBank/DDBJ databases">
        <title>Chromosome-scale assembly of Riccia sorocarpa.</title>
        <authorList>
            <person name="Paukszto L."/>
        </authorList>
    </citation>
    <scope>NUCLEOTIDE SEQUENCE [LARGE SCALE GENOMIC DNA]</scope>
    <source>
        <strain evidence="3">LP-2024</strain>
        <tissue evidence="3">Aerial parts of the thallus</tissue>
    </source>
</reference>
<dbReference type="EMBL" id="JBJQOH010000003">
    <property type="protein sequence ID" value="KAL3690983.1"/>
    <property type="molecule type" value="Genomic_DNA"/>
</dbReference>
<comment type="caution">
    <text evidence="3">The sequence shown here is derived from an EMBL/GenBank/DDBJ whole genome shotgun (WGS) entry which is preliminary data.</text>
</comment>
<dbReference type="AlphaFoldDB" id="A0ABD3HHT5"/>
<keyword evidence="2" id="KW-0472">Membrane</keyword>
<feature type="transmembrane region" description="Helical" evidence="2">
    <location>
        <begin position="141"/>
        <end position="162"/>
    </location>
</feature>
<feature type="transmembrane region" description="Helical" evidence="2">
    <location>
        <begin position="29"/>
        <end position="52"/>
    </location>
</feature>
<protein>
    <recommendedName>
        <fullName evidence="5">G-protein coupled receptors family 2 profile 2 domain-containing protein</fullName>
    </recommendedName>
</protein>
<organism evidence="3 4">
    <name type="scientific">Riccia sorocarpa</name>
    <dbReference type="NCBI Taxonomy" id="122646"/>
    <lineage>
        <taxon>Eukaryota</taxon>
        <taxon>Viridiplantae</taxon>
        <taxon>Streptophyta</taxon>
        <taxon>Embryophyta</taxon>
        <taxon>Marchantiophyta</taxon>
        <taxon>Marchantiopsida</taxon>
        <taxon>Marchantiidae</taxon>
        <taxon>Marchantiales</taxon>
        <taxon>Ricciaceae</taxon>
        <taxon>Riccia</taxon>
    </lineage>
</organism>
<feature type="transmembrane region" description="Helical" evidence="2">
    <location>
        <begin position="252"/>
        <end position="277"/>
    </location>
</feature>
<keyword evidence="2" id="KW-1133">Transmembrane helix</keyword>
<dbReference type="Proteomes" id="UP001633002">
    <property type="component" value="Unassembled WGS sequence"/>
</dbReference>